<reference evidence="3" key="1">
    <citation type="journal article" date="2002" name="Science">
        <title>The draft genome of Ciona intestinalis: insights into chordate and vertebrate origins.</title>
        <authorList>
            <person name="Dehal P."/>
            <person name="Satou Y."/>
            <person name="Campbell R.K."/>
            <person name="Chapman J."/>
            <person name="Degnan B."/>
            <person name="De Tomaso A."/>
            <person name="Davidson B."/>
            <person name="Di Gregorio A."/>
            <person name="Gelpke M."/>
            <person name="Goodstein D.M."/>
            <person name="Harafuji N."/>
            <person name="Hastings K.E."/>
            <person name="Ho I."/>
            <person name="Hotta K."/>
            <person name="Huang W."/>
            <person name="Kawashima T."/>
            <person name="Lemaire P."/>
            <person name="Martinez D."/>
            <person name="Meinertzhagen I.A."/>
            <person name="Necula S."/>
            <person name="Nonaka M."/>
            <person name="Putnam N."/>
            <person name="Rash S."/>
            <person name="Saiga H."/>
            <person name="Satake M."/>
            <person name="Terry A."/>
            <person name="Yamada L."/>
            <person name="Wang H.G."/>
            <person name="Awazu S."/>
            <person name="Azumi K."/>
            <person name="Boore J."/>
            <person name="Branno M."/>
            <person name="Chin-Bow S."/>
            <person name="DeSantis R."/>
            <person name="Doyle S."/>
            <person name="Francino P."/>
            <person name="Keys D.N."/>
            <person name="Haga S."/>
            <person name="Hayashi H."/>
            <person name="Hino K."/>
            <person name="Imai K.S."/>
            <person name="Inaba K."/>
            <person name="Kano S."/>
            <person name="Kobayashi K."/>
            <person name="Kobayashi M."/>
            <person name="Lee B.I."/>
            <person name="Makabe K.W."/>
            <person name="Manohar C."/>
            <person name="Matassi G."/>
            <person name="Medina M."/>
            <person name="Mochizuki Y."/>
            <person name="Mount S."/>
            <person name="Morishita T."/>
            <person name="Miura S."/>
            <person name="Nakayama A."/>
            <person name="Nishizaka S."/>
            <person name="Nomoto H."/>
            <person name="Ohta F."/>
            <person name="Oishi K."/>
            <person name="Rigoutsos I."/>
            <person name="Sano M."/>
            <person name="Sasaki A."/>
            <person name="Sasakura Y."/>
            <person name="Shoguchi E."/>
            <person name="Shin-i T."/>
            <person name="Spagnuolo A."/>
            <person name="Stainier D."/>
            <person name="Suzuki M.M."/>
            <person name="Tassy O."/>
            <person name="Takatori N."/>
            <person name="Tokuoka M."/>
            <person name="Yagi K."/>
            <person name="Yoshizaki F."/>
            <person name="Wada S."/>
            <person name="Zhang C."/>
            <person name="Hyatt P.D."/>
            <person name="Larimer F."/>
            <person name="Detter C."/>
            <person name="Doggett N."/>
            <person name="Glavina T."/>
            <person name="Hawkins T."/>
            <person name="Richardson P."/>
            <person name="Lucas S."/>
            <person name="Kohara Y."/>
            <person name="Levine M."/>
            <person name="Satoh N."/>
            <person name="Rokhsar D.S."/>
        </authorList>
    </citation>
    <scope>NUCLEOTIDE SEQUENCE [LARGE SCALE GENOMIC DNA]</scope>
</reference>
<feature type="transmembrane region" description="Helical" evidence="1">
    <location>
        <begin position="6"/>
        <end position="24"/>
    </location>
</feature>
<protein>
    <submittedName>
        <fullName evidence="2">Uncharacterized LOC101243034</fullName>
    </submittedName>
</protein>
<reference evidence="2" key="2">
    <citation type="submission" date="2025-08" db="UniProtKB">
        <authorList>
            <consortium name="Ensembl"/>
        </authorList>
    </citation>
    <scope>IDENTIFICATION</scope>
</reference>
<reference evidence="2" key="3">
    <citation type="submission" date="2025-09" db="UniProtKB">
        <authorList>
            <consortium name="Ensembl"/>
        </authorList>
    </citation>
    <scope>IDENTIFICATION</scope>
</reference>
<keyword evidence="1" id="KW-0472">Membrane</keyword>
<evidence type="ECO:0000256" key="1">
    <source>
        <dbReference type="SAM" id="Phobius"/>
    </source>
</evidence>
<keyword evidence="1" id="KW-0812">Transmembrane</keyword>
<dbReference type="HOGENOM" id="CLU_2793234_0_0_1"/>
<dbReference type="Ensembl" id="ENSCINT00000000726.3">
    <property type="protein sequence ID" value="ENSCINP00000000726.3"/>
    <property type="gene ID" value="ENSCING00000000392.3"/>
</dbReference>
<dbReference type="Proteomes" id="UP000008144">
    <property type="component" value="Unassembled WGS sequence"/>
</dbReference>
<dbReference type="AlphaFoldDB" id="F6SEP3"/>
<evidence type="ECO:0000313" key="2">
    <source>
        <dbReference type="Ensembl" id="ENSCINP00000000726.3"/>
    </source>
</evidence>
<evidence type="ECO:0000313" key="3">
    <source>
        <dbReference type="Proteomes" id="UP000008144"/>
    </source>
</evidence>
<name>F6SEP3_CIOIN</name>
<proteinExistence type="predicted"/>
<keyword evidence="1" id="KW-1133">Transmembrane helix</keyword>
<sequence length="68" mass="8315">MDRKVILILMLIVVLHCANINAWTRRRRRWVWYDNKINSFDQNEILPDESDHENKMKTLIMEQLAEDM</sequence>
<keyword evidence="3" id="KW-1185">Reference proteome</keyword>
<organism evidence="2 3">
    <name type="scientific">Ciona intestinalis</name>
    <name type="common">Transparent sea squirt</name>
    <name type="synonym">Ascidia intestinalis</name>
    <dbReference type="NCBI Taxonomy" id="7719"/>
    <lineage>
        <taxon>Eukaryota</taxon>
        <taxon>Metazoa</taxon>
        <taxon>Chordata</taxon>
        <taxon>Tunicata</taxon>
        <taxon>Ascidiacea</taxon>
        <taxon>Phlebobranchia</taxon>
        <taxon>Cionidae</taxon>
        <taxon>Ciona</taxon>
    </lineage>
</organism>
<gene>
    <name evidence="2" type="primary">LOC101243034</name>
</gene>
<accession>F6SEP3</accession>
<dbReference type="InParanoid" id="F6SEP3"/>